<dbReference type="HAMAP" id="MF_00412">
    <property type="entry name" value="ProA"/>
    <property type="match status" value="1"/>
</dbReference>
<dbReference type="Proteomes" id="UP001528411">
    <property type="component" value="Unassembled WGS sequence"/>
</dbReference>
<evidence type="ECO:0000313" key="4">
    <source>
        <dbReference type="EMBL" id="MDC2890635.1"/>
    </source>
</evidence>
<keyword evidence="1 2" id="KW-0560">Oxidoreductase</keyword>
<evidence type="ECO:0000259" key="3">
    <source>
        <dbReference type="Pfam" id="PF00171"/>
    </source>
</evidence>
<dbReference type="PANTHER" id="PTHR11063:SF8">
    <property type="entry name" value="DELTA-1-PYRROLINE-5-CARBOXYLATE SYNTHASE"/>
    <property type="match status" value="1"/>
</dbReference>
<dbReference type="EC" id="1.2.1.41" evidence="2"/>
<evidence type="ECO:0000256" key="1">
    <source>
        <dbReference type="ARBA" id="ARBA00023002"/>
    </source>
</evidence>
<reference evidence="4 5" key="1">
    <citation type="submission" date="2023-01" db="EMBL/GenBank/DDBJ databases">
        <title>Psychrosphaera sp. nov., isolated from marine algae.</title>
        <authorList>
            <person name="Bayburt H."/>
            <person name="Choi B.J."/>
            <person name="Kim J.M."/>
            <person name="Choi D.G."/>
            <person name="Jeon C.O."/>
        </authorList>
    </citation>
    <scope>NUCLEOTIDE SEQUENCE [LARGE SCALE GENOMIC DNA]</scope>
    <source>
        <strain evidence="4 5">G1-22</strain>
    </source>
</reference>
<keyword evidence="2" id="KW-0641">Proline biosynthesis</keyword>
<accession>A0ABT5FHF7</accession>
<comment type="caution">
    <text evidence="4">The sequence shown here is derived from an EMBL/GenBank/DDBJ whole genome shotgun (WGS) entry which is preliminary data.</text>
</comment>
<feature type="domain" description="Aldehyde dehydrogenase" evidence="3">
    <location>
        <begin position="3"/>
        <end position="279"/>
    </location>
</feature>
<dbReference type="GO" id="GO:0004350">
    <property type="term" value="F:glutamate-5-semialdehyde dehydrogenase activity"/>
    <property type="evidence" value="ECO:0007669"/>
    <property type="project" value="UniProtKB-EC"/>
</dbReference>
<keyword evidence="2" id="KW-0521">NADP</keyword>
<comment type="similarity">
    <text evidence="2">Belongs to the gamma-glutamyl phosphate reductase family.</text>
</comment>
<dbReference type="NCBIfam" id="NF001221">
    <property type="entry name" value="PRK00197.1"/>
    <property type="match status" value="1"/>
</dbReference>
<comment type="catalytic activity">
    <reaction evidence="2">
        <text>L-glutamate 5-semialdehyde + phosphate + NADP(+) = L-glutamyl 5-phosphate + NADPH + H(+)</text>
        <dbReference type="Rhea" id="RHEA:19541"/>
        <dbReference type="ChEBI" id="CHEBI:15378"/>
        <dbReference type="ChEBI" id="CHEBI:43474"/>
        <dbReference type="ChEBI" id="CHEBI:57783"/>
        <dbReference type="ChEBI" id="CHEBI:58066"/>
        <dbReference type="ChEBI" id="CHEBI:58274"/>
        <dbReference type="ChEBI" id="CHEBI:58349"/>
        <dbReference type="EC" id="1.2.1.41"/>
    </reaction>
</comment>
<dbReference type="NCBIfam" id="TIGR00407">
    <property type="entry name" value="proA"/>
    <property type="match status" value="1"/>
</dbReference>
<proteinExistence type="inferred from homology"/>
<evidence type="ECO:0000256" key="2">
    <source>
        <dbReference type="HAMAP-Rule" id="MF_00412"/>
    </source>
</evidence>
<keyword evidence="2" id="KW-0963">Cytoplasm</keyword>
<dbReference type="EMBL" id="JAQOMS010000002">
    <property type="protein sequence ID" value="MDC2890635.1"/>
    <property type="molecule type" value="Genomic_DNA"/>
</dbReference>
<evidence type="ECO:0000313" key="5">
    <source>
        <dbReference type="Proteomes" id="UP001528411"/>
    </source>
</evidence>
<dbReference type="RefSeq" id="WP_215965336.1">
    <property type="nucleotide sequence ID" value="NZ_JAQOMS010000002.1"/>
</dbReference>
<dbReference type="InterPro" id="IPR000965">
    <property type="entry name" value="GPR_dom"/>
</dbReference>
<dbReference type="InterPro" id="IPR012134">
    <property type="entry name" value="Glu-5-SA_DH"/>
</dbReference>
<dbReference type="InterPro" id="IPR015590">
    <property type="entry name" value="Aldehyde_DH_dom"/>
</dbReference>
<organism evidence="4 5">
    <name type="scientific">Psychrosphaera algicola</name>
    <dbReference type="NCBI Taxonomy" id="3023714"/>
    <lineage>
        <taxon>Bacteria</taxon>
        <taxon>Pseudomonadati</taxon>
        <taxon>Pseudomonadota</taxon>
        <taxon>Gammaproteobacteria</taxon>
        <taxon>Alteromonadales</taxon>
        <taxon>Pseudoalteromonadaceae</taxon>
        <taxon>Psychrosphaera</taxon>
    </lineage>
</organism>
<name>A0ABT5FHF7_9GAMM</name>
<keyword evidence="5" id="KW-1185">Reference proteome</keyword>
<dbReference type="PIRSF" id="PIRSF000151">
    <property type="entry name" value="GPR"/>
    <property type="match status" value="1"/>
</dbReference>
<gene>
    <name evidence="2" type="primary">proA</name>
    <name evidence="4" type="ORF">PN838_20190</name>
</gene>
<dbReference type="PROSITE" id="PS01223">
    <property type="entry name" value="PROA"/>
    <property type="match status" value="1"/>
</dbReference>
<protein>
    <recommendedName>
        <fullName evidence="2">Gamma-glutamyl phosphate reductase</fullName>
        <shortName evidence="2">GPR</shortName>
        <ecNumber evidence="2">1.2.1.41</ecNumber>
    </recommendedName>
    <alternativeName>
        <fullName evidence="2">Glutamate-5-semialdehyde dehydrogenase</fullName>
    </alternativeName>
    <alternativeName>
        <fullName evidence="2">Glutamyl-gamma-semialdehyde dehydrogenase</fullName>
        <shortName evidence="2">GSA dehydrogenase</shortName>
    </alternativeName>
</protein>
<dbReference type="CDD" id="cd07079">
    <property type="entry name" value="ALDH_F18-19_ProA-GPR"/>
    <property type="match status" value="1"/>
</dbReference>
<sequence length="418" mass="45608">MNNIETMARNAKRASKVLMLTPEDVKNRLILEVAARISSNKDMILQANFVDVIGAKEKGVDDAFIDRLTLTEDRLDELCSNLVTLTKLDDPVGKTEHFSTRPNGLEVTKMSVPLGVICMIYEARPNVTVEAALMCLKAGNAAILKGGKEAKNTNLAFAGIIRLTLAEFALPENLVTLVESTDREDLLTLMKQKDSIDLVIPRGGEGLVKFVSEHSLIPVIQHFKGVCHLYVDKYADFDKAINILINGKTQRTGVCNALECLLVHKDIADDFLPVAARVLESHGVKVNTCESAHKFFLSPTLLTPDSFGQEYLRKEIAIRTVPSLIEAITHIDQFGSNHTEVIITEDKDRANTFIKTVDASVCMVNASSRFSDGSQLGLGAEIGIATTKLHAYGPMGIESLVTQKFVVSGEGQVRGTGV</sequence>
<comment type="subcellular location">
    <subcellularLocation>
        <location evidence="2">Cytoplasm</location>
    </subcellularLocation>
</comment>
<comment type="function">
    <text evidence="2">Catalyzes the NADPH-dependent reduction of L-glutamate 5-phosphate into L-glutamate 5-semialdehyde and phosphate. The product spontaneously undergoes cyclization to form 1-pyrroline-5-carboxylate.</text>
</comment>
<dbReference type="Pfam" id="PF00171">
    <property type="entry name" value="Aldedh"/>
    <property type="match status" value="1"/>
</dbReference>
<dbReference type="InterPro" id="IPR020593">
    <property type="entry name" value="G-glutamylP_reductase_CS"/>
</dbReference>
<keyword evidence="2" id="KW-0028">Amino-acid biosynthesis</keyword>
<comment type="pathway">
    <text evidence="2">Amino-acid biosynthesis; L-proline biosynthesis; L-glutamate 5-semialdehyde from L-glutamate: step 2/2.</text>
</comment>
<dbReference type="PANTHER" id="PTHR11063">
    <property type="entry name" value="GLUTAMATE SEMIALDEHYDE DEHYDROGENASE"/>
    <property type="match status" value="1"/>
</dbReference>